<evidence type="ECO:0000313" key="9">
    <source>
        <dbReference type="Proteomes" id="UP001209570"/>
    </source>
</evidence>
<evidence type="ECO:0000256" key="5">
    <source>
        <dbReference type="ARBA" id="ARBA00036824"/>
    </source>
</evidence>
<accession>A0AAD5Q1B6</accession>
<dbReference type="GO" id="GO:0005576">
    <property type="term" value="C:extracellular region"/>
    <property type="evidence" value="ECO:0007669"/>
    <property type="project" value="TreeGrafter"/>
</dbReference>
<evidence type="ECO:0000256" key="3">
    <source>
        <dbReference type="ARBA" id="ARBA00023295"/>
    </source>
</evidence>
<evidence type="ECO:0000256" key="6">
    <source>
        <dbReference type="ARBA" id="ARBA00038929"/>
    </source>
</evidence>
<evidence type="ECO:0000313" key="8">
    <source>
        <dbReference type="EMBL" id="KAJ0391454.1"/>
    </source>
</evidence>
<keyword evidence="1" id="KW-0378">Hydrolase</keyword>
<dbReference type="EC" id="3.2.1.58" evidence="6"/>
<proteinExistence type="predicted"/>
<keyword evidence="7" id="KW-0732">Signal</keyword>
<dbReference type="GO" id="GO:0009986">
    <property type="term" value="C:cell surface"/>
    <property type="evidence" value="ECO:0007669"/>
    <property type="project" value="TreeGrafter"/>
</dbReference>
<evidence type="ECO:0000256" key="2">
    <source>
        <dbReference type="ARBA" id="ARBA00023180"/>
    </source>
</evidence>
<dbReference type="InterPro" id="IPR017853">
    <property type="entry name" value="GH"/>
</dbReference>
<sequence>MLHRVLATVVGLACMALGAAATNAVAKDHIQFRIRNGEIAPHAVNLGSWFVAEYWMSTSSPAWRGVPPNISRTGEYGAMKYLGKEQGQKNFEEHWKTWYTEKDIEEIASYGLNMVRVTVGFWIINDVDDSEASDLSKMYPQGGLKYLDTLINDWAVKYNVAVMVSLHAHEGSQNGLDHSAPVELEKIEWSNKPEHVKSSLRFASVLAKRYKDSPAFLGMNLMNEPRRPTDIPTMLGYYKDAYKAIRETGNDCILVTSPWIEQQGVKFMNDTMPCPEYYNVWHEFHIYYKWGWEDSNKEAIYNFVKQYKALHITPWVGNPLFIGEWSLTTPDEIPLTDADFANFSALQMVEIDDAPAGWAFWSWRHSEDVNKTSGWSMRQLLRKGLIKIPNTTVNAEMPTRMKYKSCIPVKETNVSPAPLPKSAVPSVLELSASIALVSAVTLIGMLL</sequence>
<dbReference type="InterPro" id="IPR018087">
    <property type="entry name" value="Glyco_hydro_5_CS"/>
</dbReference>
<feature type="chain" id="PRO_5041997207" description="glucan 1,3-beta-glucosidase" evidence="7">
    <location>
        <begin position="22"/>
        <end position="447"/>
    </location>
</feature>
<gene>
    <name evidence="8" type="ORF">P43SY_010892</name>
</gene>
<organism evidence="8 9">
    <name type="scientific">Pythium insidiosum</name>
    <name type="common">Pythiosis disease agent</name>
    <dbReference type="NCBI Taxonomy" id="114742"/>
    <lineage>
        <taxon>Eukaryota</taxon>
        <taxon>Sar</taxon>
        <taxon>Stramenopiles</taxon>
        <taxon>Oomycota</taxon>
        <taxon>Peronosporomycetes</taxon>
        <taxon>Pythiales</taxon>
        <taxon>Pythiaceae</taxon>
        <taxon>Pythium</taxon>
    </lineage>
</organism>
<dbReference type="Gene3D" id="3.20.20.80">
    <property type="entry name" value="Glycosidases"/>
    <property type="match status" value="1"/>
</dbReference>
<dbReference type="AlphaFoldDB" id="A0AAD5Q1B6"/>
<evidence type="ECO:0000256" key="7">
    <source>
        <dbReference type="SAM" id="SignalP"/>
    </source>
</evidence>
<dbReference type="Proteomes" id="UP001209570">
    <property type="component" value="Unassembled WGS sequence"/>
</dbReference>
<reference evidence="8" key="1">
    <citation type="submission" date="2021-12" db="EMBL/GenBank/DDBJ databases">
        <title>Prjna785345.</title>
        <authorList>
            <person name="Rujirawat T."/>
            <person name="Krajaejun T."/>
        </authorList>
    </citation>
    <scope>NUCLEOTIDE SEQUENCE</scope>
    <source>
        <strain evidence="8">Pi057C3</strain>
    </source>
</reference>
<keyword evidence="4" id="KW-0961">Cell wall biogenesis/degradation</keyword>
<dbReference type="GO" id="GO:0004338">
    <property type="term" value="F:glucan exo-1,3-beta-glucosidase activity"/>
    <property type="evidence" value="ECO:0007669"/>
    <property type="project" value="UniProtKB-EC"/>
</dbReference>
<name>A0AAD5Q1B6_PYTIN</name>
<comment type="catalytic activity">
    <reaction evidence="5">
        <text>Successive hydrolysis of beta-D-glucose units from the non-reducing ends of (1-&gt;3)-beta-D-glucans, releasing alpha-glucose.</text>
        <dbReference type="EC" id="3.2.1.58"/>
    </reaction>
</comment>
<keyword evidence="2" id="KW-0325">Glycoprotein</keyword>
<evidence type="ECO:0000256" key="4">
    <source>
        <dbReference type="ARBA" id="ARBA00023316"/>
    </source>
</evidence>
<dbReference type="PANTHER" id="PTHR31297">
    <property type="entry name" value="GLUCAN ENDO-1,6-BETA-GLUCOSIDASE B"/>
    <property type="match status" value="1"/>
</dbReference>
<dbReference type="PANTHER" id="PTHR31297:SF34">
    <property type="entry name" value="GLUCAN 1,3-BETA-GLUCOSIDASE 2"/>
    <property type="match status" value="1"/>
</dbReference>
<dbReference type="SUPFAM" id="SSF51445">
    <property type="entry name" value="(Trans)glycosidases"/>
    <property type="match status" value="1"/>
</dbReference>
<evidence type="ECO:0000256" key="1">
    <source>
        <dbReference type="ARBA" id="ARBA00022801"/>
    </source>
</evidence>
<dbReference type="PROSITE" id="PS00659">
    <property type="entry name" value="GLYCOSYL_HYDROL_F5"/>
    <property type="match status" value="1"/>
</dbReference>
<dbReference type="InterPro" id="IPR050386">
    <property type="entry name" value="Glycosyl_hydrolase_5"/>
</dbReference>
<feature type="signal peptide" evidence="7">
    <location>
        <begin position="1"/>
        <end position="21"/>
    </location>
</feature>
<dbReference type="GO" id="GO:0071555">
    <property type="term" value="P:cell wall organization"/>
    <property type="evidence" value="ECO:0007669"/>
    <property type="project" value="UniProtKB-KW"/>
</dbReference>
<keyword evidence="9" id="KW-1185">Reference proteome</keyword>
<dbReference type="EMBL" id="JAKCXM010001025">
    <property type="protein sequence ID" value="KAJ0391454.1"/>
    <property type="molecule type" value="Genomic_DNA"/>
</dbReference>
<protein>
    <recommendedName>
        <fullName evidence="6">glucan 1,3-beta-glucosidase</fullName>
        <ecNumber evidence="6">3.2.1.58</ecNumber>
    </recommendedName>
</protein>
<keyword evidence="3" id="KW-0326">Glycosidase</keyword>
<dbReference type="FunFam" id="3.20.20.80:FF:000113">
    <property type="entry name" value="Glucan 1,3-beta-glucosidase"/>
    <property type="match status" value="1"/>
</dbReference>
<comment type="caution">
    <text evidence="8">The sequence shown here is derived from an EMBL/GenBank/DDBJ whole genome shotgun (WGS) entry which is preliminary data.</text>
</comment>
<dbReference type="GO" id="GO:0009251">
    <property type="term" value="P:glucan catabolic process"/>
    <property type="evidence" value="ECO:0007669"/>
    <property type="project" value="TreeGrafter"/>
</dbReference>